<gene>
    <name evidence="2" type="ORF">TRFO_40675</name>
</gene>
<dbReference type="GO" id="GO:0006491">
    <property type="term" value="P:N-glycan processing"/>
    <property type="evidence" value="ECO:0007669"/>
    <property type="project" value="TreeGrafter"/>
</dbReference>
<evidence type="ECO:0000313" key="2">
    <source>
        <dbReference type="EMBL" id="OHS93018.1"/>
    </source>
</evidence>
<dbReference type="RefSeq" id="XP_068346155.1">
    <property type="nucleotide sequence ID" value="XM_068513343.1"/>
</dbReference>
<name>A0A1J4J0T1_9EUKA</name>
<sequence>MNLKNCFLYKPIKKFKMIFSIICVFNIEPNAFNPLLFSKNYQKYVDFGSNQFRCPQSNKLISLKEINDGICQCCDGSDEFINITYCFNTCPTSLSKRETTKLRSIFSTAIKNRVALSSNRTTQYRIFKESIEAKRRQVDKMKNQLNKAKEAYQKSKTNLKAWVYKTNKIPLPDPKKEEEAMQEYINRIDPRQYLTKIEEDEEEDEEGVDATPKIDELELESIKEHRINKWLQKKHDAYSDLLQNALETYRATKSKLADKNPKEYSNCIKAKKQLKDIEQSYTNLLNEIQEGDKRLRLNYGPDYIWFTEKSIEVKIKDEDAVVSFEFMKHATIRFLNPSDPSLEYKEIGEFQPPVTRMMHYGPKTITDQWSDYSFSIRMVCFPEFRVFDTKAPVMSRVISTIGLPEVCNTTFSEEDFDNYLHEVAQFKKEIFENGEL</sequence>
<dbReference type="Proteomes" id="UP000179807">
    <property type="component" value="Unassembled WGS sequence"/>
</dbReference>
<evidence type="ECO:0000256" key="1">
    <source>
        <dbReference type="SAM" id="Coils"/>
    </source>
</evidence>
<dbReference type="EMBL" id="MLAK01001443">
    <property type="protein sequence ID" value="OHS93018.1"/>
    <property type="molecule type" value="Genomic_DNA"/>
</dbReference>
<comment type="caution">
    <text evidence="2">The sequence shown here is derived from an EMBL/GenBank/DDBJ whole genome shotgun (WGS) entry which is preliminary data.</text>
</comment>
<dbReference type="PANTHER" id="PTHR12630:SF1">
    <property type="entry name" value="GLUCOSIDASE 2 SUBUNIT BETA"/>
    <property type="match status" value="1"/>
</dbReference>
<proteinExistence type="predicted"/>
<dbReference type="InterPro" id="IPR039794">
    <property type="entry name" value="Gtb1-like"/>
</dbReference>
<dbReference type="AlphaFoldDB" id="A0A1J4J0T1"/>
<protein>
    <recommendedName>
        <fullName evidence="4">Glucosidase II beta subunit N-terminal domain-containing protein</fullName>
    </recommendedName>
</protein>
<evidence type="ECO:0008006" key="4">
    <source>
        <dbReference type="Google" id="ProtNLM"/>
    </source>
</evidence>
<feature type="coiled-coil region" evidence="1">
    <location>
        <begin position="124"/>
        <end position="158"/>
    </location>
</feature>
<evidence type="ECO:0000313" key="3">
    <source>
        <dbReference type="Proteomes" id="UP000179807"/>
    </source>
</evidence>
<dbReference type="GO" id="GO:0017177">
    <property type="term" value="C:glucosidase II complex"/>
    <property type="evidence" value="ECO:0007669"/>
    <property type="project" value="TreeGrafter"/>
</dbReference>
<dbReference type="GeneID" id="94848047"/>
<feature type="coiled-coil region" evidence="1">
    <location>
        <begin position="267"/>
        <end position="294"/>
    </location>
</feature>
<keyword evidence="3" id="KW-1185">Reference proteome</keyword>
<organism evidence="2 3">
    <name type="scientific">Tritrichomonas foetus</name>
    <dbReference type="NCBI Taxonomy" id="1144522"/>
    <lineage>
        <taxon>Eukaryota</taxon>
        <taxon>Metamonada</taxon>
        <taxon>Parabasalia</taxon>
        <taxon>Tritrichomonadida</taxon>
        <taxon>Tritrichomonadidae</taxon>
        <taxon>Tritrichomonas</taxon>
    </lineage>
</organism>
<keyword evidence="1" id="KW-0175">Coiled coil</keyword>
<dbReference type="PANTHER" id="PTHR12630">
    <property type="entry name" value="N-LINKED OLIGOSACCHARIDE PROCESSING"/>
    <property type="match status" value="1"/>
</dbReference>
<reference evidence="2" key="1">
    <citation type="submission" date="2016-10" db="EMBL/GenBank/DDBJ databases">
        <authorList>
            <person name="Benchimol M."/>
            <person name="Almeida L.G."/>
            <person name="Vasconcelos A.T."/>
            <person name="Perreira-Neves A."/>
            <person name="Rosa I.A."/>
            <person name="Tasca T."/>
            <person name="Bogo M.R."/>
            <person name="de Souza W."/>
        </authorList>
    </citation>
    <scope>NUCLEOTIDE SEQUENCE [LARGE SCALE GENOMIC DNA]</scope>
    <source>
        <strain evidence="2">K</strain>
    </source>
</reference>
<accession>A0A1J4J0T1</accession>
<dbReference type="VEuPathDB" id="TrichDB:TRFO_40675"/>
<dbReference type="OrthoDB" id="28322at2759"/>